<proteinExistence type="predicted"/>
<accession>A0A0P7ZDV8</accession>
<evidence type="ECO:0000313" key="1">
    <source>
        <dbReference type="EMBL" id="KPQ42883.1"/>
    </source>
</evidence>
<organism evidence="1 2">
    <name type="scientific">Candidatus Methanoperedens nitratireducens</name>
    <dbReference type="NCBI Taxonomy" id="1392998"/>
    <lineage>
        <taxon>Archaea</taxon>
        <taxon>Methanobacteriati</taxon>
        <taxon>Methanobacteriota</taxon>
        <taxon>Stenosarchaea group</taxon>
        <taxon>Methanomicrobia</taxon>
        <taxon>Methanosarcinales</taxon>
        <taxon>ANME-2 cluster</taxon>
        <taxon>Candidatus Methanoperedentaceae</taxon>
        <taxon>Candidatus Methanoperedens</taxon>
    </lineage>
</organism>
<gene>
    <name evidence="1" type="ORF">MPEBLZ_02565</name>
</gene>
<sequence>MNGLSEMWGLPVFIKKNEPQINADERRFNNRVSSFVHALKSVFAPSAYFAVRLKYAPQRARRTQKKEQ</sequence>
<reference evidence="1 2" key="1">
    <citation type="submission" date="2015-09" db="EMBL/GenBank/DDBJ databases">
        <title>A metagenomics-based metabolic model of nitrate-dependent anaerobic oxidation of methane by Methanoperedens-like archaea.</title>
        <authorList>
            <person name="Arshad A."/>
            <person name="Speth D.R."/>
            <person name="De Graaf R.M."/>
            <person name="Op Den Camp H.J."/>
            <person name="Jetten M.S."/>
            <person name="Welte C.U."/>
        </authorList>
    </citation>
    <scope>NUCLEOTIDE SEQUENCE [LARGE SCALE GENOMIC DNA]</scope>
</reference>
<comment type="caution">
    <text evidence="1">The sequence shown here is derived from an EMBL/GenBank/DDBJ whole genome shotgun (WGS) entry which is preliminary data.</text>
</comment>
<dbReference type="Proteomes" id="UP000050360">
    <property type="component" value="Unassembled WGS sequence"/>
</dbReference>
<evidence type="ECO:0000313" key="2">
    <source>
        <dbReference type="Proteomes" id="UP000050360"/>
    </source>
</evidence>
<dbReference type="EMBL" id="LKCM01000199">
    <property type="protein sequence ID" value="KPQ42883.1"/>
    <property type="molecule type" value="Genomic_DNA"/>
</dbReference>
<dbReference type="AlphaFoldDB" id="A0A0P7ZDV8"/>
<name>A0A0P7ZDV8_9EURY</name>
<protein>
    <submittedName>
        <fullName evidence="1">Uncharacterized protein</fullName>
    </submittedName>
</protein>